<organism evidence="1">
    <name type="scientific">hydrocarbon metagenome</name>
    <dbReference type="NCBI Taxonomy" id="938273"/>
    <lineage>
        <taxon>unclassified sequences</taxon>
        <taxon>metagenomes</taxon>
        <taxon>ecological metagenomes</taxon>
    </lineage>
</organism>
<accession>A0A0W8EA36</accession>
<protein>
    <submittedName>
        <fullName evidence="1">Uncharacterized protein</fullName>
    </submittedName>
</protein>
<dbReference type="EMBL" id="LNQE01001812">
    <property type="protein sequence ID" value="KUG05483.1"/>
    <property type="molecule type" value="Genomic_DNA"/>
</dbReference>
<sequence length="185" mass="19810">MKKTLFILLLVLGVLAFANGCGGEKTDVDNTGGKVIEQNRLFNPSELLTQEDAETILGEAVGDPDISESPVGTVCFYSPLAEGTQVRFVQLSLHQTEAFTDAMQNNGYTAAKLYDDSIALLEEVQPIDGLGDRAFWGGSGLKAGAGLHVLQGDDLYFTITVGLGNEADDLEASRDLAEQVLDRIK</sequence>
<evidence type="ECO:0000313" key="1">
    <source>
        <dbReference type="EMBL" id="KUG05483.1"/>
    </source>
</evidence>
<reference evidence="1" key="1">
    <citation type="journal article" date="2015" name="Proc. Natl. Acad. Sci. U.S.A.">
        <title>Networks of energetic and metabolic interactions define dynamics in microbial communities.</title>
        <authorList>
            <person name="Embree M."/>
            <person name="Liu J.K."/>
            <person name="Al-Bassam M.M."/>
            <person name="Zengler K."/>
        </authorList>
    </citation>
    <scope>NUCLEOTIDE SEQUENCE</scope>
</reference>
<proteinExistence type="predicted"/>
<gene>
    <name evidence="1" type="ORF">ASZ90_017080</name>
</gene>
<comment type="caution">
    <text evidence="1">The sequence shown here is derived from an EMBL/GenBank/DDBJ whole genome shotgun (WGS) entry which is preliminary data.</text>
</comment>
<name>A0A0W8EA36_9ZZZZ</name>
<dbReference type="AlphaFoldDB" id="A0A0W8EA36"/>